<evidence type="ECO:0000256" key="6">
    <source>
        <dbReference type="ARBA" id="ARBA00022692"/>
    </source>
</evidence>
<dbReference type="InterPro" id="IPR017452">
    <property type="entry name" value="GPCR_Rhodpsn_7TM"/>
</dbReference>
<dbReference type="GO" id="GO:0005886">
    <property type="term" value="C:plasma membrane"/>
    <property type="evidence" value="ECO:0007669"/>
    <property type="project" value="UniProtKB-SubCell"/>
</dbReference>
<keyword evidence="7 14" id="KW-0552">Olfaction</keyword>
<comment type="function">
    <text evidence="1">Odorant receptor.</text>
</comment>
<dbReference type="Gene3D" id="1.20.1070.10">
    <property type="entry name" value="Rhodopsin 7-helix transmembrane proteins"/>
    <property type="match status" value="1"/>
</dbReference>
<gene>
    <name evidence="17" type="primary">LOC101715588</name>
</gene>
<keyword evidence="12 13" id="KW-0807">Transducer</keyword>
<keyword evidence="4 14" id="KW-1003">Cell membrane</keyword>
<keyword evidence="8 14" id="KW-1133">Transmembrane helix</keyword>
<dbReference type="PRINTS" id="PR00245">
    <property type="entry name" value="OLFACTORYR"/>
</dbReference>
<evidence type="ECO:0000313" key="17">
    <source>
        <dbReference type="RefSeq" id="XP_004871007.1"/>
    </source>
</evidence>
<feature type="transmembrane region" description="Helical" evidence="14">
    <location>
        <begin position="239"/>
        <end position="257"/>
    </location>
</feature>
<evidence type="ECO:0000259" key="15">
    <source>
        <dbReference type="PROSITE" id="PS50262"/>
    </source>
</evidence>
<evidence type="ECO:0000256" key="13">
    <source>
        <dbReference type="RuleBase" id="RU000688"/>
    </source>
</evidence>
<name>A0AAX6QCH5_HETGA</name>
<dbReference type="FunFam" id="1.10.1220.70:FF:000001">
    <property type="entry name" value="Olfactory receptor"/>
    <property type="match status" value="1"/>
</dbReference>
<dbReference type="GO" id="GO:0004930">
    <property type="term" value="F:G protein-coupled receptor activity"/>
    <property type="evidence" value="ECO:0007669"/>
    <property type="project" value="UniProtKB-KW"/>
</dbReference>
<dbReference type="PRINTS" id="PR00237">
    <property type="entry name" value="GPCRRHODOPSN"/>
</dbReference>
<evidence type="ECO:0000256" key="3">
    <source>
        <dbReference type="ARBA" id="ARBA00010663"/>
    </source>
</evidence>
<accession>A0AAX6QCH5</accession>
<evidence type="ECO:0000256" key="12">
    <source>
        <dbReference type="ARBA" id="ARBA00023224"/>
    </source>
</evidence>
<feature type="transmembrane region" description="Helical" evidence="14">
    <location>
        <begin position="194"/>
        <end position="218"/>
    </location>
</feature>
<feature type="transmembrane region" description="Helical" evidence="14">
    <location>
        <begin position="21"/>
        <end position="45"/>
    </location>
</feature>
<evidence type="ECO:0000256" key="11">
    <source>
        <dbReference type="ARBA" id="ARBA00023170"/>
    </source>
</evidence>
<sequence length="310" mass="34763">MDNATSGTMFFLSGFSHLWELQILHAVLFLGIYLVALLDNLLIITLTTKDPHLHSPMYFFLKNLSFLDLCLISITMPKSIESSLMNLNLISFLVCVAQVFFLILLATTEVALLTVMSYDRYVAICHPLRYGTIMGHQACEQTAAYSWASGGLNAVLHTAATFSVPMCGPLEVHQFFCDVPQLLSLACFYNVRDLVVIGLSLLLDIGCFVFIDVSYFHIFSTVLKIPSQEGRSKVFSTCLPHLVVVTLFLSSVFFAYLHPLPKSPTSFNLPISVFYMVVPPTVNPLIYSLRNKDMQKALRRLQQSWCCPAH</sequence>
<dbReference type="Proteomes" id="UP000694906">
    <property type="component" value="Unplaced"/>
</dbReference>
<keyword evidence="11 13" id="KW-0675">Receptor</keyword>
<dbReference type="AlphaFoldDB" id="A0AAX6QCH5"/>
<evidence type="ECO:0000313" key="16">
    <source>
        <dbReference type="Proteomes" id="UP000694906"/>
    </source>
</evidence>
<evidence type="ECO:0000256" key="9">
    <source>
        <dbReference type="ARBA" id="ARBA00023040"/>
    </source>
</evidence>
<dbReference type="FunFam" id="1.20.1070.10:FF:000037">
    <property type="entry name" value="Olfactory receptor"/>
    <property type="match status" value="1"/>
</dbReference>
<keyword evidence="5 14" id="KW-0716">Sensory transduction</keyword>
<dbReference type="InterPro" id="IPR000276">
    <property type="entry name" value="GPCR_Rhodpsn"/>
</dbReference>
<evidence type="ECO:0000256" key="1">
    <source>
        <dbReference type="ARBA" id="ARBA00002936"/>
    </source>
</evidence>
<dbReference type="GeneID" id="101715588"/>
<evidence type="ECO:0000256" key="8">
    <source>
        <dbReference type="ARBA" id="ARBA00022989"/>
    </source>
</evidence>
<dbReference type="InterPro" id="IPR050516">
    <property type="entry name" value="Olfactory_GPCR"/>
</dbReference>
<dbReference type="InterPro" id="IPR000725">
    <property type="entry name" value="Olfact_rcpt"/>
</dbReference>
<feature type="transmembrane region" description="Helical" evidence="14">
    <location>
        <begin position="87"/>
        <end position="107"/>
    </location>
</feature>
<evidence type="ECO:0000256" key="10">
    <source>
        <dbReference type="ARBA" id="ARBA00023136"/>
    </source>
</evidence>
<evidence type="ECO:0000256" key="2">
    <source>
        <dbReference type="ARBA" id="ARBA00004651"/>
    </source>
</evidence>
<keyword evidence="10 14" id="KW-0472">Membrane</keyword>
<feature type="transmembrane region" description="Helical" evidence="14">
    <location>
        <begin position="269"/>
        <end position="289"/>
    </location>
</feature>
<dbReference type="KEGG" id="hgl:101715588"/>
<dbReference type="GO" id="GO:0004984">
    <property type="term" value="F:olfactory receptor activity"/>
    <property type="evidence" value="ECO:0007669"/>
    <property type="project" value="InterPro"/>
</dbReference>
<dbReference type="PANTHER" id="PTHR26452">
    <property type="entry name" value="OLFACTORY RECEPTOR"/>
    <property type="match status" value="1"/>
</dbReference>
<feature type="domain" description="G-protein coupled receptors family 1 profile" evidence="15">
    <location>
        <begin position="39"/>
        <end position="287"/>
    </location>
</feature>
<evidence type="ECO:0000256" key="14">
    <source>
        <dbReference type="RuleBase" id="RU363047"/>
    </source>
</evidence>
<dbReference type="SUPFAM" id="SSF81321">
    <property type="entry name" value="Family A G protein-coupled receptor-like"/>
    <property type="match status" value="1"/>
</dbReference>
<comment type="subcellular location">
    <subcellularLocation>
        <location evidence="2 14">Cell membrane</location>
        <topology evidence="2 14">Multi-pass membrane protein</topology>
    </subcellularLocation>
</comment>
<keyword evidence="9 13" id="KW-0297">G-protein coupled receptor</keyword>
<protein>
    <recommendedName>
        <fullName evidence="14">Olfactory receptor</fullName>
    </recommendedName>
</protein>
<evidence type="ECO:0000256" key="5">
    <source>
        <dbReference type="ARBA" id="ARBA00022606"/>
    </source>
</evidence>
<evidence type="ECO:0000256" key="4">
    <source>
        <dbReference type="ARBA" id="ARBA00022475"/>
    </source>
</evidence>
<keyword evidence="16" id="KW-1185">Reference proteome</keyword>
<evidence type="ECO:0000256" key="7">
    <source>
        <dbReference type="ARBA" id="ARBA00022725"/>
    </source>
</evidence>
<comment type="similarity">
    <text evidence="3 13">Belongs to the G-protein coupled receptor 1 family.</text>
</comment>
<dbReference type="PROSITE" id="PS50262">
    <property type="entry name" value="G_PROTEIN_RECEP_F1_2"/>
    <property type="match status" value="1"/>
</dbReference>
<keyword evidence="6 13" id="KW-0812">Transmembrane</keyword>
<dbReference type="RefSeq" id="XP_004871007.1">
    <property type="nucleotide sequence ID" value="XM_004870950.1"/>
</dbReference>
<dbReference type="Pfam" id="PF13853">
    <property type="entry name" value="7tm_4"/>
    <property type="match status" value="1"/>
</dbReference>
<dbReference type="PROSITE" id="PS00237">
    <property type="entry name" value="G_PROTEIN_RECEP_F1_1"/>
    <property type="match status" value="1"/>
</dbReference>
<dbReference type="CDD" id="cd15227">
    <property type="entry name" value="7tmA_OR14-like"/>
    <property type="match status" value="1"/>
</dbReference>
<reference evidence="17" key="1">
    <citation type="submission" date="2025-08" db="UniProtKB">
        <authorList>
            <consortium name="RefSeq"/>
        </authorList>
    </citation>
    <scope>IDENTIFICATION</scope>
</reference>
<organism evidence="16 17">
    <name type="scientific">Heterocephalus glaber</name>
    <name type="common">Naked mole rat</name>
    <dbReference type="NCBI Taxonomy" id="10181"/>
    <lineage>
        <taxon>Eukaryota</taxon>
        <taxon>Metazoa</taxon>
        <taxon>Chordata</taxon>
        <taxon>Craniata</taxon>
        <taxon>Vertebrata</taxon>
        <taxon>Euteleostomi</taxon>
        <taxon>Mammalia</taxon>
        <taxon>Eutheria</taxon>
        <taxon>Euarchontoglires</taxon>
        <taxon>Glires</taxon>
        <taxon>Rodentia</taxon>
        <taxon>Hystricomorpha</taxon>
        <taxon>Bathyergidae</taxon>
        <taxon>Heterocephalus</taxon>
    </lineage>
</organism>
<proteinExistence type="inferred from homology"/>